<gene>
    <name evidence="1" type="ORF">MSVAZ_0794</name>
</gene>
<organism evidence="1 2">
    <name type="scientific">Methanosarcina vacuolata Z-761</name>
    <dbReference type="NCBI Taxonomy" id="1434123"/>
    <lineage>
        <taxon>Archaea</taxon>
        <taxon>Methanobacteriati</taxon>
        <taxon>Methanobacteriota</taxon>
        <taxon>Stenosarchaea group</taxon>
        <taxon>Methanomicrobia</taxon>
        <taxon>Methanosarcinales</taxon>
        <taxon>Methanosarcinaceae</taxon>
        <taxon>Methanosarcina</taxon>
    </lineage>
</organism>
<dbReference type="KEGG" id="mvc:MSVAZ_0794"/>
<dbReference type="PANTHER" id="PTHR36849">
    <property type="entry name" value="CYTOPLASMIC PROTEIN-RELATED"/>
    <property type="match status" value="1"/>
</dbReference>
<dbReference type="Pfam" id="PF22752">
    <property type="entry name" value="DUF488-N3i"/>
    <property type="match status" value="1"/>
</dbReference>
<dbReference type="Proteomes" id="UP000033096">
    <property type="component" value="Chromosome"/>
</dbReference>
<proteinExistence type="predicted"/>
<accession>A0A0E3Q391</accession>
<keyword evidence="2" id="KW-1185">Reference proteome</keyword>
<reference evidence="1 2" key="1">
    <citation type="submission" date="2014-07" db="EMBL/GenBank/DDBJ databases">
        <title>Methanogenic archaea and the global carbon cycle.</title>
        <authorList>
            <person name="Henriksen J.R."/>
            <person name="Luke J."/>
            <person name="Reinhart S."/>
            <person name="Benedict M.N."/>
            <person name="Youngblut N.D."/>
            <person name="Metcalf M.E."/>
            <person name="Whitaker R.J."/>
            <person name="Metcalf W.W."/>
        </authorList>
    </citation>
    <scope>NUCLEOTIDE SEQUENCE [LARGE SCALE GENOMIC DNA]</scope>
    <source>
        <strain evidence="1 2">Z-761</strain>
    </source>
</reference>
<protein>
    <recommendedName>
        <fullName evidence="3">Uroporphyrin-III c-methyltransferase</fullName>
    </recommendedName>
</protein>
<dbReference type="AlphaFoldDB" id="A0A0E3Q391"/>
<evidence type="ECO:0000313" key="2">
    <source>
        <dbReference type="Proteomes" id="UP000033096"/>
    </source>
</evidence>
<dbReference type="PATRIC" id="fig|1434123.4.peg.927"/>
<dbReference type="PANTHER" id="PTHR36849:SF1">
    <property type="entry name" value="CYTOPLASMIC PROTEIN"/>
    <property type="match status" value="1"/>
</dbReference>
<evidence type="ECO:0008006" key="3">
    <source>
        <dbReference type="Google" id="ProtNLM"/>
    </source>
</evidence>
<dbReference type="InterPro" id="IPR052552">
    <property type="entry name" value="YeaO-like"/>
</dbReference>
<evidence type="ECO:0000313" key="1">
    <source>
        <dbReference type="EMBL" id="AKB43063.1"/>
    </source>
</evidence>
<dbReference type="RefSeq" id="WP_048118469.1">
    <property type="nucleotide sequence ID" value="NZ_CP009520.1"/>
</dbReference>
<dbReference type="EMBL" id="CP009520">
    <property type="protein sequence ID" value="AKB43063.1"/>
    <property type="molecule type" value="Genomic_DNA"/>
</dbReference>
<name>A0A0E3Q391_9EURY</name>
<sequence>MIRLKRIYEQPSDQDGFRVLVDRLWPRGLRKDEVRIDLWLKEIAPRDELRKLFSHNPEKWEEFRKCYLEELELKEEYVQKLIDKAKETDLTLLYAAKNEDFNNAVVLKEYLNSKLKRP</sequence>
<dbReference type="GeneID" id="24809186"/>
<dbReference type="HOGENOM" id="CLU_137928_0_0_2"/>